<gene>
    <name evidence="1" type="ORF">MDCFG202_LOCUS587515</name>
</gene>
<reference evidence="1" key="1">
    <citation type="submission" date="2021-03" db="EMBL/GenBank/DDBJ databases">
        <authorList>
            <person name="Alouane T."/>
            <person name="Langin T."/>
            <person name="Bonhomme L."/>
        </authorList>
    </citation>
    <scope>NUCLEOTIDE SEQUENCE</scope>
    <source>
        <strain evidence="1">MDC_Fg202</strain>
    </source>
</reference>
<evidence type="ECO:0000313" key="1">
    <source>
        <dbReference type="EMBL" id="CAG2009525.1"/>
    </source>
</evidence>
<accession>A0A4U9F733</accession>
<organism evidence="1 2">
    <name type="scientific">Gibberella zeae</name>
    <name type="common">Wheat head blight fungus</name>
    <name type="synonym">Fusarium graminearum</name>
    <dbReference type="NCBI Taxonomy" id="5518"/>
    <lineage>
        <taxon>Eukaryota</taxon>
        <taxon>Fungi</taxon>
        <taxon>Dikarya</taxon>
        <taxon>Ascomycota</taxon>
        <taxon>Pezizomycotina</taxon>
        <taxon>Sordariomycetes</taxon>
        <taxon>Hypocreomycetidae</taxon>
        <taxon>Hypocreales</taxon>
        <taxon>Nectriaceae</taxon>
        <taxon>Fusarium</taxon>
    </lineage>
</organism>
<sequence>MEQGKTRRDMGDMLLIAVINGYHGNIEEDLIPFPIGNSPDRATLESFPAFSISENVVIEDKR</sequence>
<name>A0A4U9F733_GIBZA</name>
<evidence type="ECO:0000313" key="2">
    <source>
        <dbReference type="Proteomes" id="UP000746612"/>
    </source>
</evidence>
<proteinExistence type="predicted"/>
<dbReference type="Proteomes" id="UP000746612">
    <property type="component" value="Unassembled WGS sequence"/>
</dbReference>
<dbReference type="EMBL" id="CAJPIJ010000192">
    <property type="protein sequence ID" value="CAG2009525.1"/>
    <property type="molecule type" value="Genomic_DNA"/>
</dbReference>
<comment type="caution">
    <text evidence="1">The sequence shown here is derived from an EMBL/GenBank/DDBJ whole genome shotgun (WGS) entry which is preliminary data.</text>
</comment>
<protein>
    <submittedName>
        <fullName evidence="1">Uncharacterized protein</fullName>
    </submittedName>
</protein>
<dbReference type="AlphaFoldDB" id="A0A4U9F733"/>